<name>A0A0N1N4P3_9PROT</name>
<dbReference type="EMBL" id="JUFX02000192">
    <property type="protein sequence ID" value="KPH86711.1"/>
    <property type="molecule type" value="Genomic_DNA"/>
</dbReference>
<dbReference type="AlphaFoldDB" id="A0A0N1N4P3"/>
<gene>
    <name evidence="2" type="ORF">GLUCOINTEAF2_0200629</name>
</gene>
<feature type="region of interest" description="Disordered" evidence="1">
    <location>
        <begin position="1"/>
        <end position="20"/>
    </location>
</feature>
<protein>
    <submittedName>
        <fullName evidence="2">Uncharacterized protein</fullName>
    </submittedName>
</protein>
<evidence type="ECO:0000313" key="2">
    <source>
        <dbReference type="EMBL" id="KPH86711.1"/>
    </source>
</evidence>
<accession>A0A0N1N4P3</accession>
<evidence type="ECO:0000256" key="1">
    <source>
        <dbReference type="SAM" id="MobiDB-lite"/>
    </source>
</evidence>
<evidence type="ECO:0000313" key="3">
    <source>
        <dbReference type="Proteomes" id="UP000031553"/>
    </source>
</evidence>
<reference evidence="2 3" key="1">
    <citation type="submission" date="2015-07" db="EMBL/GenBank/DDBJ databases">
        <title>Draft Genome Sequence of Komagataeibacter intermedius Strain AF2, Isolated from Kombucha Tea.</title>
        <authorList>
            <person name="Santos R.A."/>
            <person name="Berretta A.A."/>
            <person name="Barud H.S."/>
            <person name="Ribeiro S.J."/>
            <person name="Gonzalez-Garcia L.N."/>
            <person name="Zucchi T.D."/>
            <person name="Goldman G.H."/>
            <person name="Riano-Pachon D.M."/>
        </authorList>
    </citation>
    <scope>NUCLEOTIDE SEQUENCE [LARGE SCALE GENOMIC DNA]</scope>
    <source>
        <strain evidence="2 3">AF2</strain>
    </source>
</reference>
<organism evidence="2 3">
    <name type="scientific">Komagataeibacter intermedius AF2</name>
    <dbReference type="NCBI Taxonomy" id="1458464"/>
    <lineage>
        <taxon>Bacteria</taxon>
        <taxon>Pseudomonadati</taxon>
        <taxon>Pseudomonadota</taxon>
        <taxon>Alphaproteobacteria</taxon>
        <taxon>Acetobacterales</taxon>
        <taxon>Acetobacteraceae</taxon>
        <taxon>Komagataeibacter</taxon>
    </lineage>
</organism>
<comment type="caution">
    <text evidence="2">The sequence shown here is derived from an EMBL/GenBank/DDBJ whole genome shotgun (WGS) entry which is preliminary data.</text>
</comment>
<dbReference type="Proteomes" id="UP000031553">
    <property type="component" value="Unassembled WGS sequence"/>
</dbReference>
<sequence length="151" mass="15667">MIQRPVPTPQRHSTSRSRMHQMSYRPIITLPVMAIGLTLAGGGLPAMAAPAPTVTPQAMIDAAPGARLAGYLNFCIGNGLADHAGATPLLDTLIHNTGAVPADERGNMDYAYGTAGVLQPGTHGSPRLTDFDIPARRDACAQAVRKAGMGA</sequence>
<proteinExistence type="predicted"/>